<evidence type="ECO:0000256" key="6">
    <source>
        <dbReference type="ARBA" id="ARBA00038347"/>
    </source>
</evidence>
<feature type="transmembrane region" description="Helical" evidence="11">
    <location>
        <begin position="437"/>
        <end position="456"/>
    </location>
</feature>
<evidence type="ECO:0000256" key="9">
    <source>
        <dbReference type="ARBA" id="ARBA00077167"/>
    </source>
</evidence>
<dbReference type="PANTHER" id="PTHR23502:SF31">
    <property type="entry name" value="POLYAMINE TRANSPORTER 1"/>
    <property type="match status" value="1"/>
</dbReference>
<keyword evidence="5 11" id="KW-0472">Membrane</keyword>
<dbReference type="GO" id="GO:0005886">
    <property type="term" value="C:plasma membrane"/>
    <property type="evidence" value="ECO:0007669"/>
    <property type="project" value="TreeGrafter"/>
</dbReference>
<feature type="transmembrane region" description="Helical" evidence="11">
    <location>
        <begin position="262"/>
        <end position="283"/>
    </location>
</feature>
<feature type="transmembrane region" description="Helical" evidence="11">
    <location>
        <begin position="325"/>
        <end position="342"/>
    </location>
</feature>
<dbReference type="CDD" id="cd17323">
    <property type="entry name" value="MFS_Tpo1_MDR_like"/>
    <property type="match status" value="1"/>
</dbReference>
<feature type="compositionally biased region" description="Basic and acidic residues" evidence="10">
    <location>
        <begin position="1"/>
        <end position="17"/>
    </location>
</feature>
<keyword evidence="3 11" id="KW-0812">Transmembrane</keyword>
<feature type="transmembrane region" description="Helical" evidence="11">
    <location>
        <begin position="171"/>
        <end position="196"/>
    </location>
</feature>
<keyword evidence="13" id="KW-1185">Reference proteome</keyword>
<dbReference type="Pfam" id="PF07690">
    <property type="entry name" value="MFS_1"/>
    <property type="match status" value="1"/>
</dbReference>
<feature type="region of interest" description="Disordered" evidence="10">
    <location>
        <begin position="1"/>
        <end position="68"/>
    </location>
</feature>
<dbReference type="AlphaFoldDB" id="A0A9Q9ADV6"/>
<evidence type="ECO:0000256" key="1">
    <source>
        <dbReference type="ARBA" id="ARBA00004141"/>
    </source>
</evidence>
<gene>
    <name evidence="12" type="ORF">Slin15195_G010230</name>
</gene>
<reference evidence="12" key="1">
    <citation type="submission" date="2022-06" db="EMBL/GenBank/DDBJ databases">
        <title>Complete genome sequences of two strains of the flax pathogen Septoria linicola.</title>
        <authorList>
            <person name="Lapalu N."/>
            <person name="Simon A."/>
            <person name="Demenou B."/>
            <person name="Paumier D."/>
            <person name="Guillot M.-P."/>
            <person name="Gout L."/>
            <person name="Valade R."/>
        </authorList>
    </citation>
    <scope>NUCLEOTIDE SEQUENCE</scope>
    <source>
        <strain evidence="12">SE15195</strain>
    </source>
</reference>
<dbReference type="GO" id="GO:0022857">
    <property type="term" value="F:transmembrane transporter activity"/>
    <property type="evidence" value="ECO:0007669"/>
    <property type="project" value="InterPro"/>
</dbReference>
<evidence type="ECO:0000256" key="11">
    <source>
        <dbReference type="SAM" id="Phobius"/>
    </source>
</evidence>
<accession>A0A9Q9ADV6</accession>
<feature type="transmembrane region" description="Helical" evidence="11">
    <location>
        <begin position="202"/>
        <end position="222"/>
    </location>
</feature>
<evidence type="ECO:0000256" key="7">
    <source>
        <dbReference type="ARBA" id="ARBA00053977"/>
    </source>
</evidence>
<dbReference type="Gene3D" id="1.20.1250.20">
    <property type="entry name" value="MFS general substrate transporter like domains"/>
    <property type="match status" value="1"/>
</dbReference>
<evidence type="ECO:0000256" key="10">
    <source>
        <dbReference type="SAM" id="MobiDB-lite"/>
    </source>
</evidence>
<evidence type="ECO:0000256" key="4">
    <source>
        <dbReference type="ARBA" id="ARBA00022989"/>
    </source>
</evidence>
<feature type="transmembrane region" description="Helical" evidence="11">
    <location>
        <begin position="290"/>
        <end position="313"/>
    </location>
</feature>
<dbReference type="InterPro" id="IPR011701">
    <property type="entry name" value="MFS"/>
</dbReference>
<feature type="transmembrane region" description="Helical" evidence="11">
    <location>
        <begin position="571"/>
        <end position="592"/>
    </location>
</feature>
<comment type="similarity">
    <text evidence="6">Belongs to the major facilitator superfamily. CAR1 family.</text>
</comment>
<organism evidence="12 13">
    <name type="scientific">Septoria linicola</name>
    <dbReference type="NCBI Taxonomy" id="215465"/>
    <lineage>
        <taxon>Eukaryota</taxon>
        <taxon>Fungi</taxon>
        <taxon>Dikarya</taxon>
        <taxon>Ascomycota</taxon>
        <taxon>Pezizomycotina</taxon>
        <taxon>Dothideomycetes</taxon>
        <taxon>Dothideomycetidae</taxon>
        <taxon>Mycosphaerellales</taxon>
        <taxon>Mycosphaerellaceae</taxon>
        <taxon>Septoria</taxon>
    </lineage>
</organism>
<evidence type="ECO:0000256" key="2">
    <source>
        <dbReference type="ARBA" id="ARBA00022448"/>
    </source>
</evidence>
<evidence type="ECO:0000313" key="13">
    <source>
        <dbReference type="Proteomes" id="UP001056384"/>
    </source>
</evidence>
<feature type="region of interest" description="Disordered" evidence="10">
    <location>
        <begin position="97"/>
        <end position="135"/>
    </location>
</feature>
<keyword evidence="2" id="KW-0813">Transport</keyword>
<sequence length="627" mass="68912">MNLEDRRLEAVERESSPERFNIAPGSTPGARETLNPMEKAERHEAMERTITGMSSSSSGSSSSGRSIERCEMGVSRMATQRDDVDLERHPTALSRIQTGRSQHSATVGASLRSRTATKHSRTPLPSFGAGKPYPPNLPGREEYVVEFDGPNDPLHAHNWPLKKKLPVAFTLGYVTLVASFGSSIFSTATGVVATQFDVSREVGILGVSLYVLGFATGPILWAPMSELMGRKTPLLVSSFGFSIFNIAVAVGKDAQTVFICRFFAGFFGACPLTCVGAVFADMFSNRQRGLAITVFSMTVFSGPLLAPFIGGFIVESYLGWRWTEYITAIMGFLGLGLSLLFLEETYPPVILVNKAADLRRRTKNWGIHAKQEEIEVDLRELIEKNLSRPMRMLFTEPIVLLISIYMAFIYGLLYLFLTFYPIVFQQIHGFNAGVGGLPFFGMILGEMLAGVFMLVLQPSYNRKLAANNDMPIPEWRLPPVIVGGVSFAIGLLWFGWTGYRADIHWIAPTLSGLLTGFGIMSIFLQCLNYLIDAYLMFAASAIAGNTFLRSLAGAGFPLFATQMIQGMGVQWAGTLLGCVAFVCVPMPVYFWLRGAKIRAKSKFAPTFPVASQAAQDLRSDSEEEKLQ</sequence>
<protein>
    <recommendedName>
        <fullName evidence="8">Cercosporin MFS transporter CTB4</fullName>
    </recommendedName>
    <alternativeName>
        <fullName evidence="9">Cercosporin toxin biosynthesis cluster protein 4</fullName>
    </alternativeName>
</protein>
<feature type="compositionally biased region" description="Low complexity" evidence="10">
    <location>
        <begin position="54"/>
        <end position="65"/>
    </location>
</feature>
<proteinExistence type="inferred from homology"/>
<name>A0A9Q9ADV6_9PEZI</name>
<feature type="transmembrane region" description="Helical" evidence="11">
    <location>
        <begin position="534"/>
        <end position="559"/>
    </location>
</feature>
<feature type="compositionally biased region" description="Basic and acidic residues" evidence="10">
    <location>
        <begin position="38"/>
        <end position="47"/>
    </location>
</feature>
<dbReference type="PANTHER" id="PTHR23502">
    <property type="entry name" value="MAJOR FACILITATOR SUPERFAMILY"/>
    <property type="match status" value="1"/>
</dbReference>
<feature type="transmembrane region" description="Helical" evidence="11">
    <location>
        <begin position="234"/>
        <end position="250"/>
    </location>
</feature>
<dbReference type="FunFam" id="1.20.1250.20:FF:000011">
    <property type="entry name" value="MFS multidrug transporter, putative"/>
    <property type="match status" value="1"/>
</dbReference>
<evidence type="ECO:0000256" key="8">
    <source>
        <dbReference type="ARBA" id="ARBA00069139"/>
    </source>
</evidence>
<evidence type="ECO:0000313" key="12">
    <source>
        <dbReference type="EMBL" id="USW47704.1"/>
    </source>
</evidence>
<dbReference type="EMBL" id="CP099418">
    <property type="protein sequence ID" value="USW47704.1"/>
    <property type="molecule type" value="Genomic_DNA"/>
</dbReference>
<feature type="transmembrane region" description="Helical" evidence="11">
    <location>
        <begin position="477"/>
        <end position="499"/>
    </location>
</feature>
<evidence type="ECO:0000256" key="5">
    <source>
        <dbReference type="ARBA" id="ARBA00023136"/>
    </source>
</evidence>
<keyword evidence="4 11" id="KW-1133">Transmembrane helix</keyword>
<comment type="function">
    <text evidence="7">MFS transporter; part of the gene cluster that mediates the biosynthesis of cercosporin, a light-activated, non-host-selective toxin. The perylenequinone chromophore of cercosporin absorbs light energy to attain an electronically-activated triplet state and produces active oxygen species such as the hydroxyl radical, superoxide, hydrogen peroxide or singlet oxygen upon reaction with oxygen molecules. These reactive oxygen species cause damage to various cellular components including lipids, proteins and nucleic acids. Responsible for secretion and accumulation of cercosporin, but does not play any roles in self-protection against the toxicity of cercosporin.</text>
</comment>
<evidence type="ECO:0000256" key="3">
    <source>
        <dbReference type="ARBA" id="ARBA00022692"/>
    </source>
</evidence>
<dbReference type="InterPro" id="IPR036259">
    <property type="entry name" value="MFS_trans_sf"/>
</dbReference>
<feature type="compositionally biased region" description="Polar residues" evidence="10">
    <location>
        <begin position="97"/>
        <end position="107"/>
    </location>
</feature>
<feature type="transmembrane region" description="Helical" evidence="11">
    <location>
        <begin position="398"/>
        <end position="417"/>
    </location>
</feature>
<dbReference type="SUPFAM" id="SSF103473">
    <property type="entry name" value="MFS general substrate transporter"/>
    <property type="match status" value="1"/>
</dbReference>
<feature type="transmembrane region" description="Helical" evidence="11">
    <location>
        <begin position="505"/>
        <end position="527"/>
    </location>
</feature>
<dbReference type="Proteomes" id="UP001056384">
    <property type="component" value="Chromosome 1"/>
</dbReference>
<comment type="subcellular location">
    <subcellularLocation>
        <location evidence="1">Membrane</location>
        <topology evidence="1">Multi-pass membrane protein</topology>
    </subcellularLocation>
</comment>